<proteinExistence type="predicted"/>
<name>A0ABD3Y836_9GAMM</name>
<dbReference type="Proteomes" id="UP000027154">
    <property type="component" value="Unassembled WGS sequence"/>
</dbReference>
<evidence type="ECO:0000313" key="2">
    <source>
        <dbReference type="Proteomes" id="UP000027154"/>
    </source>
</evidence>
<dbReference type="RefSeq" id="WP_033029989.1">
    <property type="nucleotide sequence ID" value="NZ_JJNZ01000034.1"/>
</dbReference>
<sequence>MNRRYSKSLELDLTGFSGKQFKMLCEILRSAMKQEHGYKFTKGFTDERLKKWPVVIRFKDELHRESFICNLIGIVKEEVVSKLTLKMLHPIGSNPQTFRFLKAA</sequence>
<organism evidence="1 2">
    <name type="scientific">Pseudoalteromonas fuliginea</name>
    <dbReference type="NCBI Taxonomy" id="1872678"/>
    <lineage>
        <taxon>Bacteria</taxon>
        <taxon>Pseudomonadati</taxon>
        <taxon>Pseudomonadota</taxon>
        <taxon>Gammaproteobacteria</taxon>
        <taxon>Alteromonadales</taxon>
        <taxon>Pseudoalteromonadaceae</taxon>
        <taxon>Pseudoalteromonas</taxon>
    </lineage>
</organism>
<reference evidence="1 2" key="1">
    <citation type="submission" date="2014-04" db="EMBL/GenBank/DDBJ databases">
        <title>Pseudoalteromonas galatheae sp. nov., isolated from a deep-sea polychaete near Canal Concepcion, Chile.</title>
        <authorList>
            <person name="Machado H.R."/>
            <person name="Gram L."/>
            <person name="Vynne N.G."/>
        </authorList>
    </citation>
    <scope>NUCLEOTIDE SEQUENCE [LARGE SCALE GENOMIC DNA]</scope>
    <source>
        <strain evidence="1 2">KMM216</strain>
    </source>
</reference>
<dbReference type="AlphaFoldDB" id="A0ABD3Y836"/>
<protein>
    <submittedName>
        <fullName evidence="1">Uncharacterized protein</fullName>
    </submittedName>
</protein>
<comment type="caution">
    <text evidence="1">The sequence shown here is derived from an EMBL/GenBank/DDBJ whole genome shotgun (WGS) entry which is preliminary data.</text>
</comment>
<dbReference type="EMBL" id="JJNZ01000034">
    <property type="protein sequence ID" value="KDC50746.1"/>
    <property type="molecule type" value="Genomic_DNA"/>
</dbReference>
<evidence type="ECO:0000313" key="1">
    <source>
        <dbReference type="EMBL" id="KDC50746.1"/>
    </source>
</evidence>
<gene>
    <name evidence="1" type="ORF">DC53_11395</name>
</gene>
<accession>A0ABD3Y836</accession>